<keyword evidence="2" id="KW-1185">Reference proteome</keyword>
<dbReference type="Proteomes" id="UP000654670">
    <property type="component" value="Unassembled WGS sequence"/>
</dbReference>
<evidence type="ECO:0000313" key="2">
    <source>
        <dbReference type="Proteomes" id="UP000654670"/>
    </source>
</evidence>
<sequence>MPAEKQKHSRIKESSLILFNVLSRTETIEKAMWLERAEILKIEAVKHGLYPVGPLVMTSEQMDPLSARDTFTFYLPLNGSLKADPEAGFVFQPSLMLEHTLSLRHDEEGKPFSVSHRELQAFARQHGFSCSSVFYHVMIAVYGEWYAEIHLPVSVGGLLPNGQEMPVE</sequence>
<reference evidence="1" key="2">
    <citation type="submission" date="2020-09" db="EMBL/GenBank/DDBJ databases">
        <authorList>
            <person name="Sun Q."/>
            <person name="Ohkuma M."/>
        </authorList>
    </citation>
    <scope>NUCLEOTIDE SEQUENCE</scope>
    <source>
        <strain evidence="1">JCM 15325</strain>
    </source>
</reference>
<name>A0A917S215_9BACL</name>
<dbReference type="RefSeq" id="WP_188802482.1">
    <property type="nucleotide sequence ID" value="NZ_BMOK01000005.1"/>
</dbReference>
<proteinExistence type="predicted"/>
<comment type="caution">
    <text evidence="1">The sequence shown here is derived from an EMBL/GenBank/DDBJ whole genome shotgun (WGS) entry which is preliminary data.</text>
</comment>
<reference evidence="1" key="1">
    <citation type="journal article" date="2014" name="Int. J. Syst. Evol. Microbiol.">
        <title>Complete genome sequence of Corynebacterium casei LMG S-19264T (=DSM 44701T), isolated from a smear-ripened cheese.</title>
        <authorList>
            <consortium name="US DOE Joint Genome Institute (JGI-PGF)"/>
            <person name="Walter F."/>
            <person name="Albersmeier A."/>
            <person name="Kalinowski J."/>
            <person name="Ruckert C."/>
        </authorList>
    </citation>
    <scope>NUCLEOTIDE SEQUENCE</scope>
    <source>
        <strain evidence="1">JCM 15325</strain>
    </source>
</reference>
<evidence type="ECO:0000313" key="1">
    <source>
        <dbReference type="EMBL" id="GGL51928.1"/>
    </source>
</evidence>
<organism evidence="1 2">
    <name type="scientific">Sporolactobacillus putidus</name>
    <dbReference type="NCBI Taxonomy" id="492735"/>
    <lineage>
        <taxon>Bacteria</taxon>
        <taxon>Bacillati</taxon>
        <taxon>Bacillota</taxon>
        <taxon>Bacilli</taxon>
        <taxon>Bacillales</taxon>
        <taxon>Sporolactobacillaceae</taxon>
        <taxon>Sporolactobacillus</taxon>
    </lineage>
</organism>
<dbReference type="EMBL" id="BMOK01000005">
    <property type="protein sequence ID" value="GGL51928.1"/>
    <property type="molecule type" value="Genomic_DNA"/>
</dbReference>
<accession>A0A917S215</accession>
<dbReference type="AlphaFoldDB" id="A0A917S215"/>
<protein>
    <submittedName>
        <fullName evidence="1">Uncharacterized protein</fullName>
    </submittedName>
</protein>
<gene>
    <name evidence="1" type="ORF">GCM10007968_15110</name>
</gene>